<evidence type="ECO:0000313" key="12">
    <source>
        <dbReference type="Proteomes" id="UP000614272"/>
    </source>
</evidence>
<dbReference type="RefSeq" id="WP_099036645.1">
    <property type="nucleotide sequence ID" value="NZ_BMGJ01000020.1"/>
</dbReference>
<keyword evidence="12" id="KW-1185">Reference proteome</keyword>
<dbReference type="Pfam" id="PF02416">
    <property type="entry name" value="TatA_B_E"/>
    <property type="match status" value="1"/>
</dbReference>
<comment type="function">
    <text evidence="9">Part of the twin-arginine translocation (Tat) system that transports large folded proteins containing a characteristic twin-arginine motif in their signal peptide across membranes. TatA could form the protein-conducting channel of the Tat system.</text>
</comment>
<organism evidence="11 12">
    <name type="scientific">Lacimicrobium alkaliphilum</name>
    <dbReference type="NCBI Taxonomy" id="1526571"/>
    <lineage>
        <taxon>Bacteria</taxon>
        <taxon>Pseudomonadati</taxon>
        <taxon>Pseudomonadota</taxon>
        <taxon>Gammaproteobacteria</taxon>
        <taxon>Alteromonadales</taxon>
        <taxon>Alteromonadaceae</taxon>
        <taxon>Lacimicrobium</taxon>
    </lineage>
</organism>
<evidence type="ECO:0000256" key="8">
    <source>
        <dbReference type="ARBA" id="ARBA00023136"/>
    </source>
</evidence>
<dbReference type="PANTHER" id="PTHR42982:SF1">
    <property type="entry name" value="SEC-INDEPENDENT PROTEIN TRANSLOCASE PROTEIN TATA"/>
    <property type="match status" value="1"/>
</dbReference>
<evidence type="ECO:0000256" key="4">
    <source>
        <dbReference type="ARBA" id="ARBA00022692"/>
    </source>
</evidence>
<evidence type="ECO:0000256" key="2">
    <source>
        <dbReference type="ARBA" id="ARBA00022448"/>
    </source>
</evidence>
<reference evidence="12" key="1">
    <citation type="journal article" date="2019" name="Int. J. Syst. Evol. Microbiol.">
        <title>The Global Catalogue of Microorganisms (GCM) 10K type strain sequencing project: providing services to taxonomists for standard genome sequencing and annotation.</title>
        <authorList>
            <consortium name="The Broad Institute Genomics Platform"/>
            <consortium name="The Broad Institute Genome Sequencing Center for Infectious Disease"/>
            <person name="Wu L."/>
            <person name="Ma J."/>
        </authorList>
    </citation>
    <scope>NUCLEOTIDE SEQUENCE [LARGE SCALE GENOMIC DNA]</scope>
    <source>
        <strain evidence="12">CGMCC 1.12923</strain>
    </source>
</reference>
<dbReference type="EMBL" id="BMGJ01000020">
    <property type="protein sequence ID" value="GGD77600.1"/>
    <property type="molecule type" value="Genomic_DNA"/>
</dbReference>
<evidence type="ECO:0000256" key="10">
    <source>
        <dbReference type="SAM" id="MobiDB-lite"/>
    </source>
</evidence>
<evidence type="ECO:0000313" key="11">
    <source>
        <dbReference type="EMBL" id="GGD77600.1"/>
    </source>
</evidence>
<keyword evidence="3 9" id="KW-1003">Cell membrane</keyword>
<dbReference type="InterPro" id="IPR006312">
    <property type="entry name" value="TatA/E"/>
</dbReference>
<gene>
    <name evidence="9" type="primary">tatA</name>
    <name evidence="11" type="ORF">GCM10011357_35870</name>
</gene>
<dbReference type="InterPro" id="IPR003369">
    <property type="entry name" value="TatA/B/E"/>
</dbReference>
<comment type="subcellular location">
    <subcellularLocation>
        <location evidence="1 9">Cell membrane</location>
        <topology evidence="1 9">Single-pass membrane protein</topology>
    </subcellularLocation>
</comment>
<comment type="caution">
    <text evidence="11">The sequence shown here is derived from an EMBL/GenBank/DDBJ whole genome shotgun (WGS) entry which is preliminary data.</text>
</comment>
<evidence type="ECO:0000256" key="9">
    <source>
        <dbReference type="HAMAP-Rule" id="MF_00236"/>
    </source>
</evidence>
<comment type="subunit">
    <text evidence="9">The Tat system comprises two distinct complexes: a TatABC complex, containing multiple copies of TatA, TatB and TatC subunits, and a separate TatA complex, containing only TatA subunits. Substrates initially bind to the TatABC complex, which probably triggers association of the separate TatA complex to form the active translocon.</text>
</comment>
<proteinExistence type="inferred from homology"/>
<sequence>MGLSVWQIALVVMLFLLLFGRGKIPALMSDLAEGIRGFKQGMQDKDEQNAEDNPASYSVGDKGETTKALSSAEDSPTETEKPVATSQPKEHIS</sequence>
<dbReference type="Gene3D" id="1.20.5.3310">
    <property type="match status" value="1"/>
</dbReference>
<feature type="region of interest" description="Disordered" evidence="10">
    <location>
        <begin position="42"/>
        <end position="93"/>
    </location>
</feature>
<keyword evidence="7 9" id="KW-0811">Translocation</keyword>
<keyword evidence="6 9" id="KW-1133">Transmembrane helix</keyword>
<dbReference type="PANTHER" id="PTHR42982">
    <property type="entry name" value="SEC-INDEPENDENT PROTEIN TRANSLOCASE PROTEIN TATA"/>
    <property type="match status" value="1"/>
</dbReference>
<evidence type="ECO:0000256" key="3">
    <source>
        <dbReference type="ARBA" id="ARBA00022475"/>
    </source>
</evidence>
<dbReference type="NCBIfam" id="TIGR01411">
    <property type="entry name" value="tatAE"/>
    <property type="match status" value="1"/>
</dbReference>
<dbReference type="HAMAP" id="MF_00236">
    <property type="entry name" value="TatA_E"/>
    <property type="match status" value="1"/>
</dbReference>
<evidence type="ECO:0000256" key="1">
    <source>
        <dbReference type="ARBA" id="ARBA00004162"/>
    </source>
</evidence>
<accession>A0ABQ1RTK6</accession>
<keyword evidence="5 9" id="KW-0653">Protein transport</keyword>
<keyword evidence="4 9" id="KW-0812">Transmembrane</keyword>
<protein>
    <recommendedName>
        <fullName evidence="9">Sec-independent protein translocase protein TatA</fullName>
    </recommendedName>
</protein>
<name>A0ABQ1RTK6_9ALTE</name>
<evidence type="ECO:0000256" key="6">
    <source>
        <dbReference type="ARBA" id="ARBA00022989"/>
    </source>
</evidence>
<dbReference type="Proteomes" id="UP000614272">
    <property type="component" value="Unassembled WGS sequence"/>
</dbReference>
<evidence type="ECO:0000256" key="7">
    <source>
        <dbReference type="ARBA" id="ARBA00023010"/>
    </source>
</evidence>
<comment type="similarity">
    <text evidence="9">Belongs to the TatA/E family.</text>
</comment>
<evidence type="ECO:0000256" key="5">
    <source>
        <dbReference type="ARBA" id="ARBA00022927"/>
    </source>
</evidence>
<keyword evidence="2 9" id="KW-0813">Transport</keyword>
<keyword evidence="8 9" id="KW-0472">Membrane</keyword>